<feature type="compositionally biased region" description="Polar residues" evidence="1">
    <location>
        <begin position="107"/>
        <end position="118"/>
    </location>
</feature>
<accession>A0A8J8T058</accession>
<feature type="compositionally biased region" description="Basic and acidic residues" evidence="1">
    <location>
        <begin position="127"/>
        <end position="159"/>
    </location>
</feature>
<sequence length="210" mass="24313">MEAYNNHYLKIRIQKMSSELTTREFAVLSWSTEDLKEPEPPHRRLLLRQAIQKFDPDIILIQGNANTDDLVGFTTHRSERRGYRPALSNLSTLVKVGLLCERTPTHLTSGQNIPLSPNTHKRPQQGKKAEKRNCQTRTASDRPGGKFFHRTSEHRDSPKSHVISMTTDSPWNIPDNISLHPDQIHTYHYQLHSRPPDDIYIYHSYILDSL</sequence>
<evidence type="ECO:0000313" key="2">
    <source>
        <dbReference type="EMBL" id="TNV77045.1"/>
    </source>
</evidence>
<protein>
    <submittedName>
        <fullName evidence="2">Uncharacterized protein</fullName>
    </submittedName>
</protein>
<name>A0A8J8T058_HALGN</name>
<dbReference type="Proteomes" id="UP000785679">
    <property type="component" value="Unassembled WGS sequence"/>
</dbReference>
<evidence type="ECO:0000313" key="3">
    <source>
        <dbReference type="Proteomes" id="UP000785679"/>
    </source>
</evidence>
<dbReference type="AlphaFoldDB" id="A0A8J8T058"/>
<comment type="caution">
    <text evidence="2">The sequence shown here is derived from an EMBL/GenBank/DDBJ whole genome shotgun (WGS) entry which is preliminary data.</text>
</comment>
<dbReference type="EMBL" id="RRYP01012537">
    <property type="protein sequence ID" value="TNV77045.1"/>
    <property type="molecule type" value="Genomic_DNA"/>
</dbReference>
<organism evidence="2 3">
    <name type="scientific">Halteria grandinella</name>
    <dbReference type="NCBI Taxonomy" id="5974"/>
    <lineage>
        <taxon>Eukaryota</taxon>
        <taxon>Sar</taxon>
        <taxon>Alveolata</taxon>
        <taxon>Ciliophora</taxon>
        <taxon>Intramacronucleata</taxon>
        <taxon>Spirotrichea</taxon>
        <taxon>Stichotrichia</taxon>
        <taxon>Sporadotrichida</taxon>
        <taxon>Halteriidae</taxon>
        <taxon>Halteria</taxon>
    </lineage>
</organism>
<keyword evidence="3" id="KW-1185">Reference proteome</keyword>
<feature type="region of interest" description="Disordered" evidence="1">
    <location>
        <begin position="107"/>
        <end position="162"/>
    </location>
</feature>
<evidence type="ECO:0000256" key="1">
    <source>
        <dbReference type="SAM" id="MobiDB-lite"/>
    </source>
</evidence>
<gene>
    <name evidence="2" type="ORF">FGO68_gene16552</name>
</gene>
<reference evidence="2" key="1">
    <citation type="submission" date="2019-06" db="EMBL/GenBank/DDBJ databases">
        <authorList>
            <person name="Zheng W."/>
        </authorList>
    </citation>
    <scope>NUCLEOTIDE SEQUENCE</scope>
    <source>
        <strain evidence="2">QDHG01</strain>
    </source>
</reference>
<proteinExistence type="predicted"/>